<dbReference type="EMBL" id="CP090041">
    <property type="protein sequence ID" value="UPL04171.1"/>
    <property type="molecule type" value="Genomic_DNA"/>
</dbReference>
<keyword evidence="2" id="KW-1185">Reference proteome</keyword>
<reference evidence="1" key="1">
    <citation type="submission" date="2021-11" db="EMBL/GenBank/DDBJ databases">
        <title>Fusarium solani-melongenae Genome sequencing and assembly.</title>
        <authorList>
            <person name="Xie S."/>
            <person name="Huang L."/>
            <person name="Zhang X."/>
        </authorList>
    </citation>
    <scope>NUCLEOTIDE SEQUENCE</scope>
    <source>
        <strain evidence="1">CRI 24-3</strain>
    </source>
</reference>
<accession>A0ACD3ZSV1</accession>
<evidence type="ECO:0000313" key="2">
    <source>
        <dbReference type="Proteomes" id="UP000830768"/>
    </source>
</evidence>
<organism evidence="1 2">
    <name type="scientific">Fusarium solani subsp. cucurbitae</name>
    <name type="common">Neocosmosporum cucurbitae</name>
    <dbReference type="NCBI Taxonomy" id="2747967"/>
    <lineage>
        <taxon>Eukaryota</taxon>
        <taxon>Fungi</taxon>
        <taxon>Dikarya</taxon>
        <taxon>Ascomycota</taxon>
        <taxon>Pezizomycotina</taxon>
        <taxon>Sordariomycetes</taxon>
        <taxon>Hypocreomycetidae</taxon>
        <taxon>Hypocreales</taxon>
        <taxon>Nectriaceae</taxon>
        <taxon>Fusarium</taxon>
        <taxon>Fusarium solani species complex</taxon>
    </lineage>
</organism>
<name>A0ACD3ZSV1_FUSSC</name>
<protein>
    <submittedName>
        <fullName evidence="1">Uncharacterized protein</fullName>
    </submittedName>
</protein>
<evidence type="ECO:0000313" key="1">
    <source>
        <dbReference type="EMBL" id="UPL04171.1"/>
    </source>
</evidence>
<gene>
    <name evidence="1" type="ORF">LCI18_015105</name>
</gene>
<proteinExistence type="predicted"/>
<sequence length="126" mass="14392">MRRRRVKKNTPDDKLVEKCNKMTKQSCSPPGWDFYKDQEIHIEDNCPALIVDMEQSTGSVWFSQRITNTCLDMVGQDNKGMVIVCFGDDLQVVYFGECRVGKVLKTDSSATKLSLVDRAEEIDLPR</sequence>
<dbReference type="Proteomes" id="UP000830768">
    <property type="component" value="Chromosome 13"/>
</dbReference>